<sequence length="98" mass="11552">MATYRLCYKKGKVGYSKNHAAYIQREDGYQSKEEDLVYTESGNMNFNGETISAKKFWEYADTYERTNSVAYRELELTIPNEFNHEQAKELISNFVKKK</sequence>
<protein>
    <submittedName>
        <fullName evidence="4">Relaxation protein</fullName>
    </submittedName>
</protein>
<comment type="similarity">
    <text evidence="1">Belongs to the MobA/MobL family.</text>
</comment>
<organism evidence="4 5">
    <name type="scientific">Fusobacterium animalis ATCC 51191</name>
    <dbReference type="NCBI Taxonomy" id="997347"/>
    <lineage>
        <taxon>Bacteria</taxon>
        <taxon>Fusobacteriati</taxon>
        <taxon>Fusobacteriota</taxon>
        <taxon>Fusobacteriia</taxon>
        <taxon>Fusobacteriales</taxon>
        <taxon>Fusobacteriaceae</taxon>
        <taxon>Fusobacterium</taxon>
    </lineage>
</organism>
<gene>
    <name evidence="4" type="ORF">HMPREF9094_1234</name>
</gene>
<dbReference type="Proteomes" id="UP000005392">
    <property type="component" value="Unassembled WGS sequence"/>
</dbReference>
<evidence type="ECO:0000256" key="2">
    <source>
        <dbReference type="ARBA" id="ARBA00022971"/>
    </source>
</evidence>
<keyword evidence="2" id="KW-0184">Conjugation</keyword>
<dbReference type="HOGENOM" id="CLU_146366_0_0_0"/>
<accession>F9EMS9</accession>
<evidence type="ECO:0000313" key="5">
    <source>
        <dbReference type="Proteomes" id="UP000005392"/>
    </source>
</evidence>
<dbReference type="Gene3D" id="3.30.930.30">
    <property type="match status" value="1"/>
</dbReference>
<dbReference type="AlphaFoldDB" id="F9EMS9"/>
<proteinExistence type="inferred from homology"/>
<name>F9EMS9_9FUSO</name>
<reference evidence="4 5" key="1">
    <citation type="submission" date="2011-05" db="EMBL/GenBank/DDBJ databases">
        <authorList>
            <person name="Muzny D."/>
            <person name="Qin X."/>
            <person name="Deng J."/>
            <person name="Jiang H."/>
            <person name="Liu Y."/>
            <person name="Qu J."/>
            <person name="Song X.-Z."/>
            <person name="Zhang L."/>
            <person name="Thornton R."/>
            <person name="Coyle M."/>
            <person name="Francisco L."/>
            <person name="Jackson L."/>
            <person name="Javaid M."/>
            <person name="Korchina V."/>
            <person name="Kovar C."/>
            <person name="Mata R."/>
            <person name="Mathew T."/>
            <person name="Ngo R."/>
            <person name="Nguyen L."/>
            <person name="Nguyen N."/>
            <person name="Okwuonu G."/>
            <person name="Ongeri F."/>
            <person name="Pham C."/>
            <person name="Simmons D."/>
            <person name="Wilczek-Boney K."/>
            <person name="Hale W."/>
            <person name="Jakkamsetti A."/>
            <person name="Pham P."/>
            <person name="Ruth R."/>
            <person name="San Lucas F."/>
            <person name="Warren J."/>
            <person name="Zhang J."/>
            <person name="Zhao Z."/>
            <person name="Zhou C."/>
            <person name="Zhu D."/>
            <person name="Lee S."/>
            <person name="Bess C."/>
            <person name="Blankenburg K."/>
            <person name="Forbes L."/>
            <person name="Fu Q."/>
            <person name="Gubbala S."/>
            <person name="Hirani K."/>
            <person name="Jayaseelan J.C."/>
            <person name="Lara F."/>
            <person name="Munidasa M."/>
            <person name="Palculict T."/>
            <person name="Patil S."/>
            <person name="Pu L.-L."/>
            <person name="Saada N."/>
            <person name="Tang L."/>
            <person name="Weissenberger G."/>
            <person name="Zhu Y."/>
            <person name="Hemphill L."/>
            <person name="Shang Y."/>
            <person name="Youmans B."/>
            <person name="Ayvaz T."/>
            <person name="Ross M."/>
            <person name="Santibanez J."/>
            <person name="Aqrawi P."/>
            <person name="Gross S."/>
            <person name="Joshi V."/>
            <person name="Fowler G."/>
            <person name="Nazareth L."/>
            <person name="Reid J."/>
            <person name="Worley K."/>
            <person name="Petrosino J."/>
            <person name="Highlander S."/>
            <person name="Gibbs R."/>
        </authorList>
    </citation>
    <scope>NUCLEOTIDE SEQUENCE [LARGE SCALE GENOMIC DNA]</scope>
    <source>
        <strain evidence="4 5">ATCC 51191</strain>
    </source>
</reference>
<feature type="domain" description="MobA/MobL protein" evidence="3">
    <location>
        <begin position="21"/>
        <end position="97"/>
    </location>
</feature>
<dbReference type="EMBL" id="AFQD01000200">
    <property type="protein sequence ID" value="EGQ79739.1"/>
    <property type="molecule type" value="Genomic_DNA"/>
</dbReference>
<comment type="caution">
    <text evidence="4">The sequence shown here is derived from an EMBL/GenBank/DDBJ whole genome shotgun (WGS) entry which is preliminary data.</text>
</comment>
<evidence type="ECO:0000313" key="4">
    <source>
        <dbReference type="EMBL" id="EGQ79739.1"/>
    </source>
</evidence>
<dbReference type="InterPro" id="IPR005053">
    <property type="entry name" value="MobA_MobL"/>
</dbReference>
<dbReference type="Pfam" id="PF03389">
    <property type="entry name" value="MobA_MobL"/>
    <property type="match status" value="1"/>
</dbReference>
<evidence type="ECO:0000259" key="3">
    <source>
        <dbReference type="Pfam" id="PF03389"/>
    </source>
</evidence>
<evidence type="ECO:0000256" key="1">
    <source>
        <dbReference type="ARBA" id="ARBA00010873"/>
    </source>
</evidence>
<keyword evidence="5" id="KW-1185">Reference proteome</keyword>
<dbReference type="PATRIC" id="fig|997347.4.peg.1151"/>